<dbReference type="InterPro" id="IPR002104">
    <property type="entry name" value="Integrase_catalytic"/>
</dbReference>
<sequence length="85" mass="9520">MIPKPGPGEKYKESREDGMHALRHFYASVLLDAGESIKALSTYLGHSDPGFTLRTYTHLMPSSETRTRQAVDSMFRKARKPPTAP</sequence>
<dbReference type="Gene3D" id="1.10.443.10">
    <property type="entry name" value="Intergrase catalytic core"/>
    <property type="match status" value="1"/>
</dbReference>
<dbReference type="Proteomes" id="UP001057702">
    <property type="component" value="Unassembled WGS sequence"/>
</dbReference>
<proteinExistence type="predicted"/>
<evidence type="ECO:0000256" key="2">
    <source>
        <dbReference type="SAM" id="MobiDB-lite"/>
    </source>
</evidence>
<keyword evidence="5" id="KW-1185">Reference proteome</keyword>
<evidence type="ECO:0000259" key="3">
    <source>
        <dbReference type="PROSITE" id="PS51898"/>
    </source>
</evidence>
<evidence type="ECO:0000313" key="5">
    <source>
        <dbReference type="Proteomes" id="UP001057702"/>
    </source>
</evidence>
<evidence type="ECO:0000313" key="4">
    <source>
        <dbReference type="EMBL" id="MCQ4082127.1"/>
    </source>
</evidence>
<accession>A0ABT1PWS5</accession>
<dbReference type="EMBL" id="JANFNG010000011">
    <property type="protein sequence ID" value="MCQ4082127.1"/>
    <property type="molecule type" value="Genomic_DNA"/>
</dbReference>
<dbReference type="Pfam" id="PF00589">
    <property type="entry name" value="Phage_integrase"/>
    <property type="match status" value="1"/>
</dbReference>
<dbReference type="InterPro" id="IPR011010">
    <property type="entry name" value="DNA_brk_join_enz"/>
</dbReference>
<protein>
    <submittedName>
        <fullName evidence="4">Tyrosine-type recombinase/integrase</fullName>
    </submittedName>
</protein>
<dbReference type="SUPFAM" id="SSF56349">
    <property type="entry name" value="DNA breaking-rejoining enzymes"/>
    <property type="match status" value="1"/>
</dbReference>
<gene>
    <name evidence="4" type="ORF">NGB36_16300</name>
</gene>
<name>A0ABT1PWS5_9ACTN</name>
<feature type="region of interest" description="Disordered" evidence="2">
    <location>
        <begin position="62"/>
        <end position="85"/>
    </location>
</feature>
<dbReference type="PROSITE" id="PS51898">
    <property type="entry name" value="TYR_RECOMBINASE"/>
    <property type="match status" value="1"/>
</dbReference>
<keyword evidence="1" id="KW-0233">DNA recombination</keyword>
<reference evidence="4" key="1">
    <citation type="submission" date="2022-06" db="EMBL/GenBank/DDBJ databases">
        <title>Draft genome sequence of Streptomyces sp. RB6PN25 isolated from peat swamp forest in Thailand.</title>
        <authorList>
            <person name="Duangmal K."/>
            <person name="Klaysubun C."/>
        </authorList>
    </citation>
    <scope>NUCLEOTIDE SEQUENCE</scope>
    <source>
        <strain evidence="4">RB6PN25</strain>
    </source>
</reference>
<feature type="domain" description="Tyr recombinase" evidence="3">
    <location>
        <begin position="1"/>
        <end position="72"/>
    </location>
</feature>
<evidence type="ECO:0000256" key="1">
    <source>
        <dbReference type="ARBA" id="ARBA00023172"/>
    </source>
</evidence>
<feature type="compositionally biased region" description="Basic residues" evidence="2">
    <location>
        <begin position="76"/>
        <end position="85"/>
    </location>
</feature>
<dbReference type="InterPro" id="IPR013762">
    <property type="entry name" value="Integrase-like_cat_sf"/>
</dbReference>
<organism evidence="4 5">
    <name type="scientific">Streptomyces humicola</name>
    <dbReference type="NCBI Taxonomy" id="2953240"/>
    <lineage>
        <taxon>Bacteria</taxon>
        <taxon>Bacillati</taxon>
        <taxon>Actinomycetota</taxon>
        <taxon>Actinomycetes</taxon>
        <taxon>Kitasatosporales</taxon>
        <taxon>Streptomycetaceae</taxon>
        <taxon>Streptomyces</taxon>
    </lineage>
</organism>
<comment type="caution">
    <text evidence="4">The sequence shown here is derived from an EMBL/GenBank/DDBJ whole genome shotgun (WGS) entry which is preliminary data.</text>
</comment>